<dbReference type="InterPro" id="IPR029028">
    <property type="entry name" value="Alpha/beta_knot_MTases"/>
</dbReference>
<dbReference type="Gene3D" id="3.40.1280.10">
    <property type="match status" value="1"/>
</dbReference>
<evidence type="ECO:0000259" key="4">
    <source>
        <dbReference type="Pfam" id="PF00588"/>
    </source>
</evidence>
<dbReference type="Pfam" id="PF00588">
    <property type="entry name" value="SpoU_methylase"/>
    <property type="match status" value="1"/>
</dbReference>
<dbReference type="PANTHER" id="PTHR43191">
    <property type="entry name" value="RRNA METHYLTRANSFERASE 3"/>
    <property type="match status" value="1"/>
</dbReference>
<dbReference type="OrthoDB" id="270651at2759"/>
<accession>V5BFK4</accession>
<comment type="caution">
    <text evidence="5">The sequence shown here is derived from an EMBL/GenBank/DDBJ whole genome shotgun (WGS) entry which is preliminary data.</text>
</comment>
<feature type="compositionally biased region" description="Basic and acidic residues" evidence="3">
    <location>
        <begin position="272"/>
        <end position="292"/>
    </location>
</feature>
<dbReference type="SUPFAM" id="SSF75217">
    <property type="entry name" value="alpha/beta knot"/>
    <property type="match status" value="1"/>
</dbReference>
<dbReference type="EMBL" id="AYLP01000078">
    <property type="protein sequence ID" value="ESS64852.1"/>
    <property type="molecule type" value="Genomic_DNA"/>
</dbReference>
<feature type="region of interest" description="Disordered" evidence="3">
    <location>
        <begin position="272"/>
        <end position="294"/>
    </location>
</feature>
<evidence type="ECO:0000256" key="2">
    <source>
        <dbReference type="ARBA" id="ARBA00022679"/>
    </source>
</evidence>
<proteinExistence type="predicted"/>
<name>V5BFK4_TRYCR</name>
<keyword evidence="2" id="KW-0808">Transferase</keyword>
<dbReference type="GO" id="GO:0032259">
    <property type="term" value="P:methylation"/>
    <property type="evidence" value="ECO:0007669"/>
    <property type="project" value="UniProtKB-KW"/>
</dbReference>
<dbReference type="GO" id="GO:0006396">
    <property type="term" value="P:RNA processing"/>
    <property type="evidence" value="ECO:0007669"/>
    <property type="project" value="InterPro"/>
</dbReference>
<reference evidence="5 6" key="1">
    <citation type="journal article" date="2014" name="Genome Announc.">
        <title>Trypanosoma cruzi Clone Dm28c Draft Genome Sequence.</title>
        <authorList>
            <person name="Grisard E.C."/>
            <person name="Teixeira S.M."/>
            <person name="de Almeida L.G."/>
            <person name="Stoco P.H."/>
            <person name="Gerber A.L."/>
            <person name="Talavera-Lopez C."/>
            <person name="Lima O.C."/>
            <person name="Andersson B."/>
            <person name="de Vasconcelos A.T."/>
        </authorList>
    </citation>
    <scope>NUCLEOTIDE SEQUENCE [LARGE SCALE GENOMIC DNA]</scope>
    <source>
        <strain evidence="5 6">Dm28c</strain>
    </source>
</reference>
<evidence type="ECO:0000256" key="1">
    <source>
        <dbReference type="ARBA" id="ARBA00022603"/>
    </source>
</evidence>
<dbReference type="PANTHER" id="PTHR43191:SF14">
    <property type="entry name" value="TRNA_RRNA METHYLTRANSFERASE SPOU TYPE DOMAIN-CONTAINING PROTEIN"/>
    <property type="match status" value="1"/>
</dbReference>
<keyword evidence="1" id="KW-0489">Methyltransferase</keyword>
<dbReference type="InterPro" id="IPR029026">
    <property type="entry name" value="tRNA_m1G_MTases_N"/>
</dbReference>
<protein>
    <recommendedName>
        <fullName evidence="4">tRNA/rRNA methyltransferase SpoU type domain-containing protein</fullName>
    </recommendedName>
</protein>
<feature type="domain" description="tRNA/rRNA methyltransferase SpoU type" evidence="4">
    <location>
        <begin position="174"/>
        <end position="342"/>
    </location>
</feature>
<dbReference type="AlphaFoldDB" id="V5BFK4"/>
<sequence length="395" mass="43119">MRLGRILQGYRKVHPKNLREAPLALAEVHRGNEGKGIGPIVLENLDAAVQMTPNFSVTGRQLWNSTKLLRENRHMRRSFGACVFGGASAIQHAWREYKIQPHVVYVPNTEPTVPAWCLEDELPTCVVCCSPVDINKTLLSAERGDGYAAEFPTPKTHSLETFLGAHKPSRLGSVLVLVGLRIPSNVGVLIRAAVDMGFESILLDDCVDVFHEKVLRASGGRVFSPNIKIFETHGASIPLLSSIALEHQLLPLLALPSREAEPAFQVARRLHESNAARRRNRDPDAGSTDDHLGPMLVLGSESKGLRGLEGEWTVPYRAVSIPLPNSFIDSINVSVAGSVLLHAFRPAAEKYIAKTAEALLNACSAAGIQPLLAKKDGKQGKKNKRRAEFLNAHCC</sequence>
<evidence type="ECO:0000313" key="6">
    <source>
        <dbReference type="Proteomes" id="UP000017861"/>
    </source>
</evidence>
<dbReference type="Proteomes" id="UP000017861">
    <property type="component" value="Unassembled WGS sequence"/>
</dbReference>
<dbReference type="GO" id="GO:0003723">
    <property type="term" value="F:RNA binding"/>
    <property type="evidence" value="ECO:0007669"/>
    <property type="project" value="InterPro"/>
</dbReference>
<dbReference type="InterPro" id="IPR001537">
    <property type="entry name" value="SpoU_MeTrfase"/>
</dbReference>
<evidence type="ECO:0000256" key="3">
    <source>
        <dbReference type="SAM" id="MobiDB-lite"/>
    </source>
</evidence>
<dbReference type="GO" id="GO:0008173">
    <property type="term" value="F:RNA methyltransferase activity"/>
    <property type="evidence" value="ECO:0007669"/>
    <property type="project" value="InterPro"/>
</dbReference>
<gene>
    <name evidence="5" type="ORF">TCDM_06970</name>
</gene>
<dbReference type="InterPro" id="IPR051259">
    <property type="entry name" value="rRNA_Methyltransferase"/>
</dbReference>
<evidence type="ECO:0000313" key="5">
    <source>
        <dbReference type="EMBL" id="ESS64852.1"/>
    </source>
</evidence>
<dbReference type="VEuPathDB" id="TriTrypDB:TCDM_06970"/>
<organism evidence="5 6">
    <name type="scientific">Trypanosoma cruzi Dm28c</name>
    <dbReference type="NCBI Taxonomy" id="1416333"/>
    <lineage>
        <taxon>Eukaryota</taxon>
        <taxon>Discoba</taxon>
        <taxon>Euglenozoa</taxon>
        <taxon>Kinetoplastea</taxon>
        <taxon>Metakinetoplastina</taxon>
        <taxon>Trypanosomatida</taxon>
        <taxon>Trypanosomatidae</taxon>
        <taxon>Trypanosoma</taxon>
        <taxon>Schizotrypanum</taxon>
    </lineage>
</organism>